<comment type="caution">
    <text evidence="5">The sequence shown here is derived from an EMBL/GenBank/DDBJ whole genome shotgun (WGS) entry which is preliminary data.</text>
</comment>
<keyword evidence="2" id="KW-0479">Metal-binding</keyword>
<reference evidence="5 6" key="1">
    <citation type="submission" date="2023-03" db="EMBL/GenBank/DDBJ databases">
        <title>Muricauda XX sp. nov. and Muricauda XXX sp. nov., two novel species isolated from Okinawa Trough.</title>
        <authorList>
            <person name="Cao W."/>
            <person name="Deng X."/>
        </authorList>
    </citation>
    <scope>NUCLEOTIDE SEQUENCE [LARGE SCALE GENOMIC DNA]</scope>
    <source>
        <strain evidence="5 6">81s02</strain>
    </source>
</reference>
<dbReference type="InterPro" id="IPR006439">
    <property type="entry name" value="HAD-SF_hydro_IA"/>
</dbReference>
<evidence type="ECO:0000256" key="4">
    <source>
        <dbReference type="ARBA" id="ARBA00022842"/>
    </source>
</evidence>
<evidence type="ECO:0000256" key="3">
    <source>
        <dbReference type="ARBA" id="ARBA00022801"/>
    </source>
</evidence>
<sequence>MDIKVDKNTVVVFDLDDTLYNEIEYLKSAYKYIAKQLDANNWKRLYIQMFSDYRSGKNVFELVSLEYKTKTADLLDIYRNHVPDISPFPGVAELFEKIKIKGGKIAIVTDGRSITQRNKIKSLRIDHYVDYTVISEEIGSTKPNKRNFTVVEDYFDLSNYYYIADNANKDFDAPNVLGWKSILVADNGLNIHTCENLPAKINQVHPGIILNLAELTVI</sequence>
<dbReference type="PANTHER" id="PTHR46470:SF2">
    <property type="entry name" value="GLYCERALDEHYDE 3-PHOSPHATE PHOSPHATASE"/>
    <property type="match status" value="1"/>
</dbReference>
<evidence type="ECO:0000313" key="5">
    <source>
        <dbReference type="EMBL" id="MDF0708325.1"/>
    </source>
</evidence>
<dbReference type="Proteomes" id="UP001217083">
    <property type="component" value="Unassembled WGS sequence"/>
</dbReference>
<evidence type="ECO:0000256" key="2">
    <source>
        <dbReference type="ARBA" id="ARBA00022723"/>
    </source>
</evidence>
<dbReference type="SFLD" id="SFLDS00003">
    <property type="entry name" value="Haloacid_Dehalogenase"/>
    <property type="match status" value="1"/>
</dbReference>
<dbReference type="PANTHER" id="PTHR46470">
    <property type="entry name" value="N-ACYLNEURAMINATE-9-PHOSPHATASE"/>
    <property type="match status" value="1"/>
</dbReference>
<organism evidence="5 6">
    <name type="scientific">Flagellimonas okinawensis</name>
    <dbReference type="NCBI Taxonomy" id="3031324"/>
    <lineage>
        <taxon>Bacteria</taxon>
        <taxon>Pseudomonadati</taxon>
        <taxon>Bacteroidota</taxon>
        <taxon>Flavobacteriia</taxon>
        <taxon>Flavobacteriales</taxon>
        <taxon>Flavobacteriaceae</taxon>
        <taxon>Flagellimonas</taxon>
    </lineage>
</organism>
<dbReference type="NCBIfam" id="TIGR01549">
    <property type="entry name" value="HAD-SF-IA-v1"/>
    <property type="match status" value="1"/>
</dbReference>
<dbReference type="SUPFAM" id="SSF56784">
    <property type="entry name" value="HAD-like"/>
    <property type="match status" value="1"/>
</dbReference>
<dbReference type="InterPro" id="IPR036412">
    <property type="entry name" value="HAD-like_sf"/>
</dbReference>
<keyword evidence="4" id="KW-0460">Magnesium</keyword>
<dbReference type="Pfam" id="PF13419">
    <property type="entry name" value="HAD_2"/>
    <property type="match status" value="1"/>
</dbReference>
<accession>A0ABT5XR14</accession>
<dbReference type="InterPro" id="IPR051400">
    <property type="entry name" value="HAD-like_hydrolase"/>
</dbReference>
<dbReference type="Gene3D" id="3.40.50.1000">
    <property type="entry name" value="HAD superfamily/HAD-like"/>
    <property type="match status" value="1"/>
</dbReference>
<dbReference type="InterPro" id="IPR023214">
    <property type="entry name" value="HAD_sf"/>
</dbReference>
<protein>
    <submittedName>
        <fullName evidence="5">HAD family hydrolase</fullName>
    </submittedName>
</protein>
<dbReference type="InterPro" id="IPR041492">
    <property type="entry name" value="HAD_2"/>
</dbReference>
<comment type="cofactor">
    <cofactor evidence="1">
        <name>Mg(2+)</name>
        <dbReference type="ChEBI" id="CHEBI:18420"/>
    </cofactor>
</comment>
<proteinExistence type="predicted"/>
<gene>
    <name evidence="5" type="ORF">PY091_13955</name>
</gene>
<name>A0ABT5XR14_9FLAO</name>
<dbReference type="EMBL" id="JARFVA010000005">
    <property type="protein sequence ID" value="MDF0708325.1"/>
    <property type="molecule type" value="Genomic_DNA"/>
</dbReference>
<keyword evidence="3 5" id="KW-0378">Hydrolase</keyword>
<keyword evidence="6" id="KW-1185">Reference proteome</keyword>
<dbReference type="GO" id="GO:0016787">
    <property type="term" value="F:hydrolase activity"/>
    <property type="evidence" value="ECO:0007669"/>
    <property type="project" value="UniProtKB-KW"/>
</dbReference>
<dbReference type="Gene3D" id="1.10.150.520">
    <property type="match status" value="1"/>
</dbReference>
<dbReference type="SFLD" id="SFLDG01129">
    <property type="entry name" value="C1.5:_HAD__Beta-PGM__Phosphata"/>
    <property type="match status" value="1"/>
</dbReference>
<evidence type="ECO:0000256" key="1">
    <source>
        <dbReference type="ARBA" id="ARBA00001946"/>
    </source>
</evidence>
<evidence type="ECO:0000313" key="6">
    <source>
        <dbReference type="Proteomes" id="UP001217083"/>
    </source>
</evidence>
<dbReference type="RefSeq" id="WP_275650272.1">
    <property type="nucleotide sequence ID" value="NZ_JARFVA010000005.1"/>
</dbReference>